<sequence>MNIWNFYLKKVVPILIHIKTVNQHKDTIWLSKSLLQQLHLTPNQTIPIYFGLKEPIMVRVLQHQSNQDLLLISSLIEKKIKLPYHKKLMIKRDHRGLQIGPIIGILTSNYSGTNFLESLKHFRHPFSKFFFDLLTKEGSYPAYYFVFQPGAVNWRDKTVKGIFLFPTANQNKTWEYATISLPDVVYNRVLNRGSEQHPSVQQFKKQYLQSGGKLFNDNFFNKWEINQILTNDPTIKSSIPETHANPSLPLLKNMLKKYPIVYLKPAGGSLGKGIYKITKTNNAYTLQFRNKQFNQSFDFKQINALFTFLTKQPIRLNRYIIQQGITLVEYQHRPVDFRVQLHKNKRNRWKLIAIGAKAAGKGSVTTHIRTGGQLINASEFIKEIFKQDTSYVLEEIKSKSIQIAKHLEQNLNQPLGELGLDVGVDKNHHVWLFEVNSKPGRSIFKHPSLKQANEESIKSLLEYPIYLSGF</sequence>
<proteinExistence type="predicted"/>
<organism evidence="1 2">
    <name type="scientific">Tepidibacillus decaturensis</name>
    <dbReference type="NCBI Taxonomy" id="1413211"/>
    <lineage>
        <taxon>Bacteria</taxon>
        <taxon>Bacillati</taxon>
        <taxon>Bacillota</taxon>
        <taxon>Bacilli</taxon>
        <taxon>Bacillales</taxon>
        <taxon>Bacillaceae</taxon>
        <taxon>Tepidibacillus</taxon>
    </lineage>
</organism>
<accession>A0A135L1F1</accession>
<dbReference type="EMBL" id="LSKU01000001">
    <property type="protein sequence ID" value="KXG42808.1"/>
    <property type="molecule type" value="Genomic_DNA"/>
</dbReference>
<dbReference type="InterPro" id="IPR026838">
    <property type="entry name" value="YheC/D"/>
</dbReference>
<comment type="caution">
    <text evidence="1">The sequence shown here is derived from an EMBL/GenBank/DDBJ whole genome shotgun (WGS) entry which is preliminary data.</text>
</comment>
<gene>
    <name evidence="1" type="ORF">U473_01240</name>
</gene>
<reference evidence="1 2" key="1">
    <citation type="submission" date="2016-02" db="EMBL/GenBank/DDBJ databases">
        <title>Draft Genome for Tepidibacillus decaturensis nov. sp. Strain Z9, an Anaerobic, Moderately Thermophilic and Heterotrophic Bacterium from Deep Subsurface of the Illinois Basin, USA.</title>
        <authorList>
            <person name="Dong Y."/>
            <person name="Chang J.Y."/>
            <person name="Sanford R."/>
            <person name="Fouke B.W."/>
        </authorList>
    </citation>
    <scope>NUCLEOTIDE SEQUENCE [LARGE SCALE GENOMIC DNA]</scope>
    <source>
        <strain evidence="1 2">Z9</strain>
    </source>
</reference>
<name>A0A135L1F1_9BACI</name>
<dbReference type="AlphaFoldDB" id="A0A135L1F1"/>
<dbReference type="Proteomes" id="UP000070352">
    <property type="component" value="Unassembled WGS sequence"/>
</dbReference>
<dbReference type="SUPFAM" id="SSF56059">
    <property type="entry name" value="Glutathione synthetase ATP-binding domain-like"/>
    <property type="match status" value="1"/>
</dbReference>
<keyword evidence="2" id="KW-1185">Reference proteome</keyword>
<evidence type="ECO:0000313" key="2">
    <source>
        <dbReference type="Proteomes" id="UP000070352"/>
    </source>
</evidence>
<dbReference type="Pfam" id="PF14398">
    <property type="entry name" value="ATPgrasp_YheCD"/>
    <property type="match status" value="1"/>
</dbReference>
<dbReference type="Gene3D" id="3.30.470.20">
    <property type="entry name" value="ATP-grasp fold, B domain"/>
    <property type="match status" value="1"/>
</dbReference>
<protein>
    <recommendedName>
        <fullName evidence="3">ATP-grasp domain-containing protein</fullName>
    </recommendedName>
</protein>
<dbReference type="STRING" id="1413211.U473_01240"/>
<evidence type="ECO:0000313" key="1">
    <source>
        <dbReference type="EMBL" id="KXG42808.1"/>
    </source>
</evidence>
<evidence type="ECO:0008006" key="3">
    <source>
        <dbReference type="Google" id="ProtNLM"/>
    </source>
</evidence>